<dbReference type="AlphaFoldDB" id="J3PKB1"/>
<reference evidence="4" key="5">
    <citation type="submission" date="2018-04" db="UniProtKB">
        <authorList>
            <consortium name="EnsemblFungi"/>
        </authorList>
    </citation>
    <scope>IDENTIFICATION</scope>
    <source>
        <strain evidence="4">R3-111a-1</strain>
    </source>
</reference>
<dbReference type="EMBL" id="GL385483">
    <property type="protein sequence ID" value="EJT68462.1"/>
    <property type="molecule type" value="Genomic_DNA"/>
</dbReference>
<feature type="compositionally biased region" description="Basic and acidic residues" evidence="1">
    <location>
        <begin position="101"/>
        <end position="112"/>
    </location>
</feature>
<keyword evidence="5" id="KW-1185">Reference proteome</keyword>
<name>J3PKB1_GAET3</name>
<keyword evidence="2" id="KW-0812">Transmembrane</keyword>
<accession>J3PKB1</accession>
<evidence type="ECO:0000313" key="3">
    <source>
        <dbReference type="EMBL" id="EJT68462.1"/>
    </source>
</evidence>
<organism evidence="3">
    <name type="scientific">Gaeumannomyces tritici (strain R3-111a-1)</name>
    <name type="common">Wheat and barley take-all root rot fungus</name>
    <name type="synonym">Gaeumannomyces graminis var. tritici</name>
    <dbReference type="NCBI Taxonomy" id="644352"/>
    <lineage>
        <taxon>Eukaryota</taxon>
        <taxon>Fungi</taxon>
        <taxon>Dikarya</taxon>
        <taxon>Ascomycota</taxon>
        <taxon>Pezizomycotina</taxon>
        <taxon>Sordariomycetes</taxon>
        <taxon>Sordariomycetidae</taxon>
        <taxon>Magnaporthales</taxon>
        <taxon>Magnaporthaceae</taxon>
        <taxon>Gaeumannomyces</taxon>
    </lineage>
</organism>
<dbReference type="GeneID" id="20354419"/>
<dbReference type="VEuPathDB" id="FungiDB:GGTG_13961"/>
<keyword evidence="2" id="KW-1133">Transmembrane helix</keyword>
<evidence type="ECO:0000256" key="1">
    <source>
        <dbReference type="SAM" id="MobiDB-lite"/>
    </source>
</evidence>
<evidence type="ECO:0000313" key="5">
    <source>
        <dbReference type="Proteomes" id="UP000006039"/>
    </source>
</evidence>
<reference evidence="3" key="3">
    <citation type="submission" date="2010-09" db="EMBL/GenBank/DDBJ databases">
        <title>Annotation of Gaeumannomyces graminis var. tritici R3-111a-1.</title>
        <authorList>
            <consortium name="The Broad Institute Genome Sequencing Platform"/>
            <person name="Ma L.-J."/>
            <person name="Dead R."/>
            <person name="Young S.K."/>
            <person name="Zeng Q."/>
            <person name="Gargeya S."/>
            <person name="Fitzgerald M."/>
            <person name="Haas B."/>
            <person name="Abouelleil A."/>
            <person name="Alvarado L."/>
            <person name="Arachchi H.M."/>
            <person name="Berlin A."/>
            <person name="Brown A."/>
            <person name="Chapman S.B."/>
            <person name="Chen Z."/>
            <person name="Dunbar C."/>
            <person name="Freedman E."/>
            <person name="Gearin G."/>
            <person name="Gellesch M."/>
            <person name="Goldberg J."/>
            <person name="Griggs A."/>
            <person name="Gujja S."/>
            <person name="Heiman D."/>
            <person name="Howarth C."/>
            <person name="Larson L."/>
            <person name="Lui A."/>
            <person name="MacDonald P.J.P."/>
            <person name="Mehta T."/>
            <person name="Montmayeur A."/>
            <person name="Murphy C."/>
            <person name="Neiman D."/>
            <person name="Pearson M."/>
            <person name="Priest M."/>
            <person name="Roberts A."/>
            <person name="Saif S."/>
            <person name="Shea T."/>
            <person name="Shenoy N."/>
            <person name="Sisk P."/>
            <person name="Stolte C."/>
            <person name="Sykes S."/>
            <person name="Yandava C."/>
            <person name="Wortman J."/>
            <person name="Nusbaum C."/>
            <person name="Birren B."/>
        </authorList>
    </citation>
    <scope>NUCLEOTIDE SEQUENCE</scope>
    <source>
        <strain evidence="3">R3-111a-1</strain>
    </source>
</reference>
<feature type="region of interest" description="Disordered" evidence="1">
    <location>
        <begin position="99"/>
        <end position="123"/>
    </location>
</feature>
<dbReference type="EnsemblFungi" id="EJT68462">
    <property type="protein sequence ID" value="EJT68462"/>
    <property type="gene ID" value="GGTG_13961"/>
</dbReference>
<dbReference type="HOGENOM" id="CLU_1304936_0_0_1"/>
<reference evidence="3" key="2">
    <citation type="submission" date="2010-07" db="EMBL/GenBank/DDBJ databases">
        <authorList>
            <consortium name="The Broad Institute Genome Sequencing Platform"/>
            <consortium name="Broad Institute Genome Sequencing Center for Infectious Disease"/>
            <person name="Ma L.-J."/>
            <person name="Dead R."/>
            <person name="Young S."/>
            <person name="Zeng Q."/>
            <person name="Koehrsen M."/>
            <person name="Alvarado L."/>
            <person name="Berlin A."/>
            <person name="Chapman S.B."/>
            <person name="Chen Z."/>
            <person name="Freedman E."/>
            <person name="Gellesch M."/>
            <person name="Goldberg J."/>
            <person name="Griggs A."/>
            <person name="Gujja S."/>
            <person name="Heilman E.R."/>
            <person name="Heiman D."/>
            <person name="Hepburn T."/>
            <person name="Howarth C."/>
            <person name="Jen D."/>
            <person name="Larson L."/>
            <person name="Mehta T."/>
            <person name="Neiman D."/>
            <person name="Pearson M."/>
            <person name="Roberts A."/>
            <person name="Saif S."/>
            <person name="Shea T."/>
            <person name="Shenoy N."/>
            <person name="Sisk P."/>
            <person name="Stolte C."/>
            <person name="Sykes S."/>
            <person name="Walk T."/>
            <person name="White J."/>
            <person name="Yandava C."/>
            <person name="Haas B."/>
            <person name="Nusbaum C."/>
            <person name="Birren B."/>
        </authorList>
    </citation>
    <scope>NUCLEOTIDE SEQUENCE</scope>
    <source>
        <strain evidence="3">R3-111a-1</strain>
    </source>
</reference>
<gene>
    <name evidence="4" type="primary">20354419</name>
    <name evidence="3" type="ORF">GGTG_13961</name>
</gene>
<reference evidence="5" key="1">
    <citation type="submission" date="2010-07" db="EMBL/GenBank/DDBJ databases">
        <title>The genome sequence of Gaeumannomyces graminis var. tritici strain R3-111a-1.</title>
        <authorList>
            <consortium name="The Broad Institute Genome Sequencing Platform"/>
            <person name="Ma L.-J."/>
            <person name="Dead R."/>
            <person name="Young S."/>
            <person name="Zeng Q."/>
            <person name="Koehrsen M."/>
            <person name="Alvarado L."/>
            <person name="Berlin A."/>
            <person name="Chapman S.B."/>
            <person name="Chen Z."/>
            <person name="Freedman E."/>
            <person name="Gellesch M."/>
            <person name="Goldberg J."/>
            <person name="Griggs A."/>
            <person name="Gujja S."/>
            <person name="Heilman E.R."/>
            <person name="Heiman D."/>
            <person name="Hepburn T."/>
            <person name="Howarth C."/>
            <person name="Jen D."/>
            <person name="Larson L."/>
            <person name="Mehta T."/>
            <person name="Neiman D."/>
            <person name="Pearson M."/>
            <person name="Roberts A."/>
            <person name="Saif S."/>
            <person name="Shea T."/>
            <person name="Shenoy N."/>
            <person name="Sisk P."/>
            <person name="Stolte C."/>
            <person name="Sykes S."/>
            <person name="Walk T."/>
            <person name="White J."/>
            <person name="Yandava C."/>
            <person name="Haas B."/>
            <person name="Nusbaum C."/>
            <person name="Birren B."/>
        </authorList>
    </citation>
    <scope>NUCLEOTIDE SEQUENCE [LARGE SCALE GENOMIC DNA]</scope>
    <source>
        <strain evidence="5">R3-111a-1</strain>
    </source>
</reference>
<dbReference type="OrthoDB" id="10402238at2759"/>
<evidence type="ECO:0000256" key="2">
    <source>
        <dbReference type="SAM" id="Phobius"/>
    </source>
</evidence>
<keyword evidence="2" id="KW-0472">Membrane</keyword>
<feature type="transmembrane region" description="Helical" evidence="2">
    <location>
        <begin position="6"/>
        <end position="29"/>
    </location>
</feature>
<protein>
    <submittedName>
        <fullName evidence="3 4">Uncharacterized protein</fullName>
    </submittedName>
</protein>
<dbReference type="Proteomes" id="UP000006039">
    <property type="component" value="Unassembled WGS sequence"/>
</dbReference>
<sequence length="211" mass="22866">MAPPPSGSPLIALAAPITVLVLLLACAALRRAVRRRRSAIGPSALETFPWSWLSVCVEDRRARPDPWGDGDGYYYAQCVVGSYAVQQPQQTPMTAAVVEPDACRGKSEKDQGGDGVTSSMTSPTFPKPVFHFENFDFARADGHDKGALGIDSGGDGRKEMPPEPARKIWHDSEELGGNVSKPPILHLPLDIGAPEDRWELETKQLVAKFCT</sequence>
<dbReference type="eggNOG" id="ENOG502RMQU">
    <property type="taxonomic scope" value="Eukaryota"/>
</dbReference>
<evidence type="ECO:0000313" key="4">
    <source>
        <dbReference type="EnsemblFungi" id="EJT68462"/>
    </source>
</evidence>
<dbReference type="RefSeq" id="XP_009230150.1">
    <property type="nucleotide sequence ID" value="XM_009231886.1"/>
</dbReference>
<reference evidence="4" key="4">
    <citation type="journal article" date="2015" name="G3 (Bethesda)">
        <title>Genome sequences of three phytopathogenic species of the Magnaporthaceae family of fungi.</title>
        <authorList>
            <person name="Okagaki L.H."/>
            <person name="Nunes C.C."/>
            <person name="Sailsbery J."/>
            <person name="Clay B."/>
            <person name="Brown D."/>
            <person name="John T."/>
            <person name="Oh Y."/>
            <person name="Young N."/>
            <person name="Fitzgerald M."/>
            <person name="Haas B.J."/>
            <person name="Zeng Q."/>
            <person name="Young S."/>
            <person name="Adiconis X."/>
            <person name="Fan L."/>
            <person name="Levin J.Z."/>
            <person name="Mitchell T.K."/>
            <person name="Okubara P.A."/>
            <person name="Farman M.L."/>
            <person name="Kohn L.M."/>
            <person name="Birren B."/>
            <person name="Ma L.-J."/>
            <person name="Dean R.A."/>
        </authorList>
    </citation>
    <scope>NUCLEOTIDE SEQUENCE</scope>
    <source>
        <strain evidence="4">R3-111a-1</strain>
    </source>
</reference>
<proteinExistence type="predicted"/>